<accession>A0A1M5JSW0</accession>
<keyword evidence="1" id="KW-0812">Transmembrane</keyword>
<gene>
    <name evidence="2" type="ORF">SAMN05444169_2463</name>
</gene>
<dbReference type="Proteomes" id="UP000190675">
    <property type="component" value="Chromosome I"/>
</dbReference>
<evidence type="ECO:0000313" key="3">
    <source>
        <dbReference type="Proteomes" id="UP000190675"/>
    </source>
</evidence>
<evidence type="ECO:0000256" key="1">
    <source>
        <dbReference type="SAM" id="Phobius"/>
    </source>
</evidence>
<name>A0A1M5JSW0_9BRAD</name>
<dbReference type="AlphaFoldDB" id="A0A1M5JSW0"/>
<feature type="transmembrane region" description="Helical" evidence="1">
    <location>
        <begin position="12"/>
        <end position="31"/>
    </location>
</feature>
<protein>
    <submittedName>
        <fullName evidence="2">Uncharacterized protein</fullName>
    </submittedName>
</protein>
<organism evidence="2 3">
    <name type="scientific">Bradyrhizobium erythrophlei</name>
    <dbReference type="NCBI Taxonomy" id="1437360"/>
    <lineage>
        <taxon>Bacteria</taxon>
        <taxon>Pseudomonadati</taxon>
        <taxon>Pseudomonadota</taxon>
        <taxon>Alphaproteobacteria</taxon>
        <taxon>Hyphomicrobiales</taxon>
        <taxon>Nitrobacteraceae</taxon>
        <taxon>Bradyrhizobium</taxon>
    </lineage>
</organism>
<keyword evidence="1" id="KW-1133">Transmembrane helix</keyword>
<keyword evidence="1" id="KW-0472">Membrane</keyword>
<dbReference type="EMBL" id="LT670818">
    <property type="protein sequence ID" value="SHG43631.1"/>
    <property type="molecule type" value="Genomic_DNA"/>
</dbReference>
<proteinExistence type="predicted"/>
<sequence>MTCLSAGSVRVGFVILAGTLLTAGMCGDAVANTAKRYLHARGFRCESRERRSVKGEQLVPQQPVRLGPMRYYGGPKSPMWRGPVGN</sequence>
<evidence type="ECO:0000313" key="2">
    <source>
        <dbReference type="EMBL" id="SHG43631.1"/>
    </source>
</evidence>
<reference evidence="2 3" key="1">
    <citation type="submission" date="2016-11" db="EMBL/GenBank/DDBJ databases">
        <authorList>
            <person name="Jaros S."/>
            <person name="Januszkiewicz K."/>
            <person name="Wedrychowicz H."/>
        </authorList>
    </citation>
    <scope>NUCLEOTIDE SEQUENCE [LARGE SCALE GENOMIC DNA]</scope>
    <source>
        <strain evidence="2 3">GAS242</strain>
    </source>
</reference>